<gene>
    <name evidence="1" type="ORF">Sjap_014322</name>
</gene>
<dbReference type="Proteomes" id="UP001417504">
    <property type="component" value="Unassembled WGS sequence"/>
</dbReference>
<protein>
    <submittedName>
        <fullName evidence="1">Uncharacterized protein</fullName>
    </submittedName>
</protein>
<proteinExistence type="predicted"/>
<comment type="caution">
    <text evidence="1">The sequence shown here is derived from an EMBL/GenBank/DDBJ whole genome shotgun (WGS) entry which is preliminary data.</text>
</comment>
<evidence type="ECO:0000313" key="2">
    <source>
        <dbReference type="Proteomes" id="UP001417504"/>
    </source>
</evidence>
<dbReference type="EMBL" id="JBBNAE010000005">
    <property type="protein sequence ID" value="KAK9124720.1"/>
    <property type="molecule type" value="Genomic_DNA"/>
</dbReference>
<dbReference type="AlphaFoldDB" id="A0AAP0P0V5"/>
<evidence type="ECO:0000313" key="1">
    <source>
        <dbReference type="EMBL" id="KAK9124720.1"/>
    </source>
</evidence>
<name>A0AAP0P0V5_9MAGN</name>
<keyword evidence="2" id="KW-1185">Reference proteome</keyword>
<sequence>MSSNLFQIMVREARNIWGICRMRRKIGEKDLFEEVGSEALRIYESEQVFLSVLLQANCPNRSPPTSCLCPHNLPYVASYFCYFSLNAFKSVS</sequence>
<accession>A0AAP0P0V5</accession>
<reference evidence="1 2" key="1">
    <citation type="submission" date="2024-01" db="EMBL/GenBank/DDBJ databases">
        <title>Genome assemblies of Stephania.</title>
        <authorList>
            <person name="Yang L."/>
        </authorList>
    </citation>
    <scope>NUCLEOTIDE SEQUENCE [LARGE SCALE GENOMIC DNA]</scope>
    <source>
        <strain evidence="1">QJT</strain>
        <tissue evidence="1">Leaf</tissue>
    </source>
</reference>
<organism evidence="1 2">
    <name type="scientific">Stephania japonica</name>
    <dbReference type="NCBI Taxonomy" id="461633"/>
    <lineage>
        <taxon>Eukaryota</taxon>
        <taxon>Viridiplantae</taxon>
        <taxon>Streptophyta</taxon>
        <taxon>Embryophyta</taxon>
        <taxon>Tracheophyta</taxon>
        <taxon>Spermatophyta</taxon>
        <taxon>Magnoliopsida</taxon>
        <taxon>Ranunculales</taxon>
        <taxon>Menispermaceae</taxon>
        <taxon>Menispermoideae</taxon>
        <taxon>Cissampelideae</taxon>
        <taxon>Stephania</taxon>
    </lineage>
</organism>